<dbReference type="PROSITE" id="PS00018">
    <property type="entry name" value="EF_HAND_1"/>
    <property type="match status" value="1"/>
</dbReference>
<dbReference type="InterPro" id="IPR002048">
    <property type="entry name" value="EF_hand_dom"/>
</dbReference>
<dbReference type="FunCoup" id="G3NQN6">
    <property type="interactions" value="537"/>
</dbReference>
<dbReference type="eggNOG" id="KOG0044">
    <property type="taxonomic scope" value="Eukaryota"/>
</dbReference>
<dbReference type="AlphaFoldDB" id="G3NQN6"/>
<dbReference type="InParanoid" id="G3NQN6"/>
<feature type="domain" description="EF-hand" evidence="4">
    <location>
        <begin position="152"/>
        <end position="187"/>
    </location>
</feature>
<protein>
    <recommendedName>
        <fullName evidence="4">EF-hand domain-containing protein</fullName>
    </recommendedName>
</protein>
<dbReference type="PRINTS" id="PR00450">
    <property type="entry name" value="RECOVERIN"/>
</dbReference>
<evidence type="ECO:0000256" key="3">
    <source>
        <dbReference type="ARBA" id="ARBA00022837"/>
    </source>
</evidence>
<dbReference type="Gene3D" id="1.10.238.10">
    <property type="entry name" value="EF-hand"/>
    <property type="match status" value="1"/>
</dbReference>
<dbReference type="GeneTree" id="ENSGT00940000159968"/>
<feature type="domain" description="EF-hand" evidence="4">
    <location>
        <begin position="71"/>
        <end position="106"/>
    </location>
</feature>
<dbReference type="CTD" id="420556"/>
<evidence type="ECO:0000256" key="1">
    <source>
        <dbReference type="ARBA" id="ARBA00022723"/>
    </source>
</evidence>
<dbReference type="Proteomes" id="UP000007635">
    <property type="component" value="Chromosome X"/>
</dbReference>
<feature type="domain" description="EF-hand" evidence="4">
    <location>
        <begin position="107"/>
        <end position="142"/>
    </location>
</feature>
<dbReference type="SMART" id="SM00054">
    <property type="entry name" value="EFh"/>
    <property type="match status" value="3"/>
</dbReference>
<dbReference type="KEGG" id="gat:120826082"/>
<dbReference type="STRING" id="69293.ENSGACP00000007652"/>
<keyword evidence="6" id="KW-1185">Reference proteome</keyword>
<name>G3NQN6_GASAC</name>
<dbReference type="PROSITE" id="PS50222">
    <property type="entry name" value="EF_HAND_2"/>
    <property type="match status" value="3"/>
</dbReference>
<sequence>MSNMSAMKKRLIKTLAESISGQVELFNTAEVECLIRDYNERLGEPTSPGKGAPGLDRVKFRSILQNTFGISDDIMMDRVFRKFDKDNDSSVSTKEWIEGLSIFLRGSLDDKIKFCFRVYDLNDDTLVSMEEMYHMLKNCLPGLPTKEERDEGVKDLVEITFKKMDRDHDGRLSFSDFEQSVKEENLLLEAFGTCLPNFKRVEAFEQRVFRELQK</sequence>
<keyword evidence="1" id="KW-0479">Metal-binding</keyword>
<dbReference type="Pfam" id="PF13499">
    <property type="entry name" value="EF-hand_7"/>
    <property type="match status" value="1"/>
</dbReference>
<accession>G3NQN6</accession>
<dbReference type="CDD" id="cd00051">
    <property type="entry name" value="EFh"/>
    <property type="match status" value="2"/>
</dbReference>
<evidence type="ECO:0000256" key="2">
    <source>
        <dbReference type="ARBA" id="ARBA00022737"/>
    </source>
</evidence>
<organism evidence="5 6">
    <name type="scientific">Gasterosteus aculeatus aculeatus</name>
    <name type="common">three-spined stickleback</name>
    <dbReference type="NCBI Taxonomy" id="481459"/>
    <lineage>
        <taxon>Eukaryota</taxon>
        <taxon>Metazoa</taxon>
        <taxon>Chordata</taxon>
        <taxon>Craniata</taxon>
        <taxon>Vertebrata</taxon>
        <taxon>Euteleostomi</taxon>
        <taxon>Actinopterygii</taxon>
        <taxon>Neopterygii</taxon>
        <taxon>Teleostei</taxon>
        <taxon>Neoteleostei</taxon>
        <taxon>Acanthomorphata</taxon>
        <taxon>Eupercaria</taxon>
        <taxon>Perciformes</taxon>
        <taxon>Cottioidei</taxon>
        <taxon>Gasterosteales</taxon>
        <taxon>Gasterosteidae</taxon>
        <taxon>Gasterosteus</taxon>
    </lineage>
</organism>
<dbReference type="Bgee" id="ENSGACG00000005798">
    <property type="expression patterns" value="Expressed in mesonephros and 4 other cell types or tissues"/>
</dbReference>
<dbReference type="InterPro" id="IPR028846">
    <property type="entry name" value="Recoverin"/>
</dbReference>
<reference evidence="5" key="3">
    <citation type="submission" date="2025-09" db="UniProtKB">
        <authorList>
            <consortium name="Ensembl"/>
        </authorList>
    </citation>
    <scope>IDENTIFICATION</scope>
</reference>
<dbReference type="RefSeq" id="XP_040043968.1">
    <property type="nucleotide sequence ID" value="XM_040188034.1"/>
</dbReference>
<dbReference type="GeneID" id="120826082"/>
<dbReference type="Ensembl" id="ENSGACT00000007671.2">
    <property type="protein sequence ID" value="ENSGACP00000007652.2"/>
    <property type="gene ID" value="ENSGACG00000005798.2"/>
</dbReference>
<keyword evidence="3" id="KW-0106">Calcium</keyword>
<reference evidence="5" key="2">
    <citation type="submission" date="2025-08" db="UniProtKB">
        <authorList>
            <consortium name="Ensembl"/>
        </authorList>
    </citation>
    <scope>IDENTIFICATION</scope>
</reference>
<dbReference type="GO" id="GO:0005509">
    <property type="term" value="F:calcium ion binding"/>
    <property type="evidence" value="ECO:0007669"/>
    <property type="project" value="InterPro"/>
</dbReference>
<evidence type="ECO:0000313" key="5">
    <source>
        <dbReference type="Ensembl" id="ENSGACP00000007652.2"/>
    </source>
</evidence>
<dbReference type="InterPro" id="IPR011992">
    <property type="entry name" value="EF-hand-dom_pair"/>
</dbReference>
<keyword evidence="2" id="KW-0677">Repeat</keyword>
<dbReference type="PANTHER" id="PTHR23055:SF60">
    <property type="entry name" value="CALAXIN"/>
    <property type="match status" value="1"/>
</dbReference>
<proteinExistence type="predicted"/>
<evidence type="ECO:0000259" key="4">
    <source>
        <dbReference type="PROSITE" id="PS50222"/>
    </source>
</evidence>
<dbReference type="InterPro" id="IPR018247">
    <property type="entry name" value="EF_Hand_1_Ca_BS"/>
</dbReference>
<evidence type="ECO:0000313" key="6">
    <source>
        <dbReference type="Proteomes" id="UP000007635"/>
    </source>
</evidence>
<reference evidence="5 6" key="1">
    <citation type="journal article" date="2021" name="G3 (Bethesda)">
        <title>Improved contiguity of the threespine stickleback genome using long-read sequencing.</title>
        <authorList>
            <person name="Nath S."/>
            <person name="Shaw D.E."/>
            <person name="White M.A."/>
        </authorList>
    </citation>
    <scope>NUCLEOTIDE SEQUENCE [LARGE SCALE GENOMIC DNA]</scope>
    <source>
        <strain evidence="5 6">Lake Benthic</strain>
    </source>
</reference>
<dbReference type="OMA" id="DNDGCVS"/>
<dbReference type="PANTHER" id="PTHR23055">
    <property type="entry name" value="CALCIUM BINDING PROTEINS"/>
    <property type="match status" value="1"/>
</dbReference>
<dbReference type="SUPFAM" id="SSF47473">
    <property type="entry name" value="EF-hand"/>
    <property type="match status" value="1"/>
</dbReference>